<name>A0A0L6VUA4_9BASI</name>
<evidence type="ECO:0000313" key="3">
    <source>
        <dbReference type="Proteomes" id="UP000037035"/>
    </source>
</evidence>
<dbReference type="VEuPathDB" id="FungiDB:VP01_11006g1"/>
<feature type="region of interest" description="Disordered" evidence="1">
    <location>
        <begin position="1"/>
        <end position="20"/>
    </location>
</feature>
<keyword evidence="3" id="KW-1185">Reference proteome</keyword>
<evidence type="ECO:0000256" key="1">
    <source>
        <dbReference type="SAM" id="MobiDB-lite"/>
    </source>
</evidence>
<organism evidence="2 3">
    <name type="scientific">Puccinia sorghi</name>
    <dbReference type="NCBI Taxonomy" id="27349"/>
    <lineage>
        <taxon>Eukaryota</taxon>
        <taxon>Fungi</taxon>
        <taxon>Dikarya</taxon>
        <taxon>Basidiomycota</taxon>
        <taxon>Pucciniomycotina</taxon>
        <taxon>Pucciniomycetes</taxon>
        <taxon>Pucciniales</taxon>
        <taxon>Pucciniaceae</taxon>
        <taxon>Puccinia</taxon>
    </lineage>
</organism>
<accession>A0A0L6VUA4</accession>
<sequence>MRRKEPTQTKAPGNKWTEVPPVSNNWEKKLDAITKQLAAFTSQKGVPPYMKEVQEPVPFREPSFKFYYCFQKNHRSNRCSILSLEKSSVSVKRIWKAYFLPDNTKIPCDTPRPIKNFVDSFTKKLNLVELSTSFGKIEDLPSQGHRVYEVDLGKKTRSGR</sequence>
<dbReference type="AlphaFoldDB" id="A0A0L6VUA4"/>
<dbReference type="EMBL" id="LAVV01001118">
    <property type="protein sequence ID" value="KNZ63790.1"/>
    <property type="molecule type" value="Genomic_DNA"/>
</dbReference>
<comment type="caution">
    <text evidence="2">The sequence shown here is derived from an EMBL/GenBank/DDBJ whole genome shotgun (WGS) entry which is preliminary data.</text>
</comment>
<reference evidence="2 3" key="1">
    <citation type="submission" date="2015-08" db="EMBL/GenBank/DDBJ databases">
        <title>Next Generation Sequencing and Analysis of the Genome of Puccinia sorghi L Schw, the Causal Agent of Maize Common Rust.</title>
        <authorList>
            <person name="Rochi L."/>
            <person name="Burguener G."/>
            <person name="Darino M."/>
            <person name="Turjanski A."/>
            <person name="Kreff E."/>
            <person name="Dieguez M.J."/>
            <person name="Sacco F."/>
        </authorList>
    </citation>
    <scope>NUCLEOTIDE SEQUENCE [LARGE SCALE GENOMIC DNA]</scope>
    <source>
        <strain evidence="2 3">RO10H11247</strain>
    </source>
</reference>
<gene>
    <name evidence="2" type="ORF">VP01_11006g1</name>
</gene>
<dbReference type="Proteomes" id="UP000037035">
    <property type="component" value="Unassembled WGS sequence"/>
</dbReference>
<feature type="non-terminal residue" evidence="2">
    <location>
        <position position="160"/>
    </location>
</feature>
<protein>
    <submittedName>
        <fullName evidence="2">Uncharacterized protein</fullName>
    </submittedName>
</protein>
<proteinExistence type="predicted"/>
<evidence type="ECO:0000313" key="2">
    <source>
        <dbReference type="EMBL" id="KNZ63790.1"/>
    </source>
</evidence>